<dbReference type="AlphaFoldDB" id="A0A366EQQ7"/>
<name>A0A366EQQ7_9HYPH</name>
<evidence type="ECO:0000313" key="1">
    <source>
        <dbReference type="EMBL" id="RBP04634.1"/>
    </source>
</evidence>
<dbReference type="Proteomes" id="UP000253529">
    <property type="component" value="Unassembled WGS sequence"/>
</dbReference>
<dbReference type="EMBL" id="QNRK01000038">
    <property type="protein sequence ID" value="RBP04634.1"/>
    <property type="molecule type" value="Genomic_DNA"/>
</dbReference>
<reference evidence="1 2" key="1">
    <citation type="submission" date="2018-06" db="EMBL/GenBank/DDBJ databases">
        <title>Genomic Encyclopedia of Type Strains, Phase IV (KMG-IV): sequencing the most valuable type-strain genomes for metagenomic binning, comparative biology and taxonomic classification.</title>
        <authorList>
            <person name="Goeker M."/>
        </authorList>
    </citation>
    <scope>NUCLEOTIDE SEQUENCE [LARGE SCALE GENOMIC DNA]</scope>
    <source>
        <strain evidence="1 2">DSM 24875</strain>
    </source>
</reference>
<gene>
    <name evidence="1" type="ORF">DFR50_13818</name>
</gene>
<comment type="caution">
    <text evidence="1">The sequence shown here is derived from an EMBL/GenBank/DDBJ whole genome shotgun (WGS) entry which is preliminary data.</text>
</comment>
<evidence type="ECO:0000313" key="2">
    <source>
        <dbReference type="Proteomes" id="UP000253529"/>
    </source>
</evidence>
<organism evidence="1 2">
    <name type="scientific">Roseiarcus fermentans</name>
    <dbReference type="NCBI Taxonomy" id="1473586"/>
    <lineage>
        <taxon>Bacteria</taxon>
        <taxon>Pseudomonadati</taxon>
        <taxon>Pseudomonadota</taxon>
        <taxon>Alphaproteobacteria</taxon>
        <taxon>Hyphomicrobiales</taxon>
        <taxon>Roseiarcaceae</taxon>
        <taxon>Roseiarcus</taxon>
    </lineage>
</organism>
<protein>
    <submittedName>
        <fullName evidence="1">Uncharacterized protein</fullName>
    </submittedName>
</protein>
<sequence length="200" mass="22829">MIVMSTDFSNPASVLNLLVNLFGQHLNMQSRLLLGDDFESLTDQEVRRRLECYACVATEDTVGKLYSAFGFAELPEGCEQLRENVARRYIDTAIFDSPQVREFLAHRHRHDYRLYDAVKRMSWPAEARAPVRPALLGGRSFTFDNFDEQVYLDSNPDVANAVKLGHVQSGRHHFFATGHSEERMGRHWVLPRAAVDEVTS</sequence>
<proteinExistence type="predicted"/>
<keyword evidence="2" id="KW-1185">Reference proteome</keyword>
<accession>A0A366EQQ7</accession>